<sequence length="229" mass="24991">MNAVLARCAGSWNLLVARLDGAGETLPPFVLRLIMGWEFWESGLEKLHGENWFADIQQRFPFPFDQLPAGFSWTLSTWTEVAGALLLWLGLGTRVAAFALLFVTFVATAAVHWPDMWSMWSDLAKGYAIKDMGHGNFKLPLLFAVMLLPLIFRGAGKFSLDHLASRLLGAKSPPAAIDDPLAWSFASAVLGVPFLMLLPKFGIALLVLALLLALAARRSGAPTRALRAS</sequence>
<name>A0A4R2I8M5_9GAMM</name>
<reference evidence="8 9" key="1">
    <citation type="journal article" date="2015" name="Stand. Genomic Sci.">
        <title>Genomic Encyclopedia of Bacterial and Archaeal Type Strains, Phase III: the genomes of soil and plant-associated and newly described type strains.</title>
        <authorList>
            <person name="Whitman W.B."/>
            <person name="Woyke T."/>
            <person name="Klenk H.P."/>
            <person name="Zhou Y."/>
            <person name="Lilburn T.G."/>
            <person name="Beck B.J."/>
            <person name="De Vos P."/>
            <person name="Vandamme P."/>
            <person name="Eisen J.A."/>
            <person name="Garrity G."/>
            <person name="Hugenholtz P."/>
            <person name="Kyrpides N.C."/>
        </authorList>
    </citation>
    <scope>NUCLEOTIDE SEQUENCE [LARGE SCALE GENOMIC DNA]</scope>
    <source>
        <strain evidence="8 9">A3</strain>
    </source>
</reference>
<dbReference type="RefSeq" id="WP_131998438.1">
    <property type="nucleotide sequence ID" value="NZ_SLWQ01000006.1"/>
</dbReference>
<accession>A0A4R2I8M5</accession>
<dbReference type="Pfam" id="PF07681">
    <property type="entry name" value="DoxX"/>
    <property type="match status" value="1"/>
</dbReference>
<dbReference type="PANTHER" id="PTHR33452">
    <property type="entry name" value="OXIDOREDUCTASE CATD-RELATED"/>
    <property type="match status" value="1"/>
</dbReference>
<feature type="transmembrane region" description="Helical" evidence="7">
    <location>
        <begin position="181"/>
        <end position="214"/>
    </location>
</feature>
<gene>
    <name evidence="8" type="ORF">EV148_10693</name>
</gene>
<evidence type="ECO:0000313" key="9">
    <source>
        <dbReference type="Proteomes" id="UP000294862"/>
    </source>
</evidence>
<feature type="transmembrane region" description="Helical" evidence="7">
    <location>
        <begin position="135"/>
        <end position="152"/>
    </location>
</feature>
<dbReference type="OrthoDB" id="5689076at2"/>
<protein>
    <submittedName>
        <fullName evidence="8">Putative oxidoreductase</fullName>
    </submittedName>
</protein>
<evidence type="ECO:0000313" key="8">
    <source>
        <dbReference type="EMBL" id="TCO39939.1"/>
    </source>
</evidence>
<evidence type="ECO:0000256" key="6">
    <source>
        <dbReference type="ARBA" id="ARBA00023136"/>
    </source>
</evidence>
<evidence type="ECO:0000256" key="4">
    <source>
        <dbReference type="ARBA" id="ARBA00022692"/>
    </source>
</evidence>
<dbReference type="InterPro" id="IPR051907">
    <property type="entry name" value="DoxX-like_oxidoreductase"/>
</dbReference>
<feature type="transmembrane region" description="Helical" evidence="7">
    <location>
        <begin position="95"/>
        <end position="114"/>
    </location>
</feature>
<evidence type="ECO:0000256" key="1">
    <source>
        <dbReference type="ARBA" id="ARBA00004651"/>
    </source>
</evidence>
<comment type="similarity">
    <text evidence="2">Belongs to the DoxX family.</text>
</comment>
<evidence type="ECO:0000256" key="5">
    <source>
        <dbReference type="ARBA" id="ARBA00022989"/>
    </source>
</evidence>
<keyword evidence="6 7" id="KW-0472">Membrane</keyword>
<comment type="caution">
    <text evidence="8">The sequence shown here is derived from an EMBL/GenBank/DDBJ whole genome shotgun (WGS) entry which is preliminary data.</text>
</comment>
<dbReference type="InterPro" id="IPR032808">
    <property type="entry name" value="DoxX"/>
</dbReference>
<dbReference type="GO" id="GO:0005886">
    <property type="term" value="C:plasma membrane"/>
    <property type="evidence" value="ECO:0007669"/>
    <property type="project" value="UniProtKB-SubCell"/>
</dbReference>
<keyword evidence="9" id="KW-1185">Reference proteome</keyword>
<dbReference type="AlphaFoldDB" id="A0A4R2I8M5"/>
<proteinExistence type="inferred from homology"/>
<dbReference type="Proteomes" id="UP000294862">
    <property type="component" value="Unassembled WGS sequence"/>
</dbReference>
<evidence type="ECO:0000256" key="3">
    <source>
        <dbReference type="ARBA" id="ARBA00022475"/>
    </source>
</evidence>
<evidence type="ECO:0000256" key="7">
    <source>
        <dbReference type="SAM" id="Phobius"/>
    </source>
</evidence>
<keyword evidence="4 7" id="KW-0812">Transmembrane</keyword>
<dbReference type="EMBL" id="SLWQ01000006">
    <property type="protein sequence ID" value="TCO39939.1"/>
    <property type="molecule type" value="Genomic_DNA"/>
</dbReference>
<evidence type="ECO:0000256" key="2">
    <source>
        <dbReference type="ARBA" id="ARBA00006679"/>
    </source>
</evidence>
<keyword evidence="5 7" id="KW-1133">Transmembrane helix</keyword>
<dbReference type="PANTHER" id="PTHR33452:SF7">
    <property type="entry name" value="DOXX FAMILY PROTEIN"/>
    <property type="match status" value="1"/>
</dbReference>
<keyword evidence="3" id="KW-1003">Cell membrane</keyword>
<comment type="subcellular location">
    <subcellularLocation>
        <location evidence="1">Cell membrane</location>
        <topology evidence="1">Multi-pass membrane protein</topology>
    </subcellularLocation>
</comment>
<organism evidence="8 9">
    <name type="scientific">Dokdonella fugitiva</name>
    <dbReference type="NCBI Taxonomy" id="328517"/>
    <lineage>
        <taxon>Bacteria</taxon>
        <taxon>Pseudomonadati</taxon>
        <taxon>Pseudomonadota</taxon>
        <taxon>Gammaproteobacteria</taxon>
        <taxon>Lysobacterales</taxon>
        <taxon>Rhodanobacteraceae</taxon>
        <taxon>Dokdonella</taxon>
    </lineage>
</organism>